<feature type="transmembrane region" description="Helical" evidence="1">
    <location>
        <begin position="220"/>
        <end position="242"/>
    </location>
</feature>
<keyword evidence="1" id="KW-1133">Transmembrane helix</keyword>
<evidence type="ECO:0000313" key="3">
    <source>
        <dbReference type="Proteomes" id="UP001430848"/>
    </source>
</evidence>
<protein>
    <recommendedName>
        <fullName evidence="4">Integral membrane protein</fullName>
    </recommendedName>
</protein>
<dbReference type="PANTHER" id="PTHR37577">
    <property type="entry name" value="INTEGRAL MEMBRANE PROTEIN"/>
    <property type="match status" value="1"/>
</dbReference>
<feature type="transmembrane region" description="Helical" evidence="1">
    <location>
        <begin position="64"/>
        <end position="84"/>
    </location>
</feature>
<dbReference type="Proteomes" id="UP001430848">
    <property type="component" value="Unassembled WGS sequence"/>
</dbReference>
<feature type="transmembrane region" description="Helical" evidence="1">
    <location>
        <begin position="254"/>
        <end position="273"/>
    </location>
</feature>
<evidence type="ECO:0000256" key="1">
    <source>
        <dbReference type="SAM" id="Phobius"/>
    </source>
</evidence>
<comment type="caution">
    <text evidence="2">The sequence shown here is derived from an EMBL/GenBank/DDBJ whole genome shotgun (WGS) entry which is preliminary data.</text>
</comment>
<dbReference type="PANTHER" id="PTHR37577:SF1">
    <property type="entry name" value="INTEGRAL MEMBRANE PROTEIN"/>
    <property type="match status" value="1"/>
</dbReference>
<evidence type="ECO:0000313" key="2">
    <source>
        <dbReference type="EMBL" id="KAK7711735.1"/>
    </source>
</evidence>
<accession>A0ABR1NQY2</accession>
<dbReference type="InterPro" id="IPR053018">
    <property type="entry name" value="Elsinochrome_Biosynth-Asso"/>
</dbReference>
<keyword evidence="1" id="KW-0812">Transmembrane</keyword>
<sequence>MSIGARSMTVLVYDEAINLSPGILWGLHMNPSEDHAPPLYPIPLAQHRAASELLEGQDANTAKVILGFIIPAVLAVALSLSLILQESFFNTHKPALGLVRRKLLYGFSDQQILYGIGIQAVGLAQINTLVPYHFFIIWMLALLSMGVHNLTLLVLVNSFRSDTVLRWLRQVLMLVNLVLSCVYGIFMLQVVQKDLETTTLPTTCAWQVEGDRASNVGLSYVGTIAVIAGNCVVFLAATWYLHDRRQRAFKWVQLVGWAMMTAIAVGATVRVIYTSQAFGQPTTRLSDTGERQWSFATMVSLLMLALPLMTVLEIYRGEVHVNKDALEEKA</sequence>
<reference evidence="2 3" key="1">
    <citation type="submission" date="2024-02" db="EMBL/GenBank/DDBJ databases">
        <title>De novo assembly and annotation of 12 fungi associated with fruit tree decline syndrome in Ontario, Canada.</title>
        <authorList>
            <person name="Sulman M."/>
            <person name="Ellouze W."/>
            <person name="Ilyukhin E."/>
        </authorList>
    </citation>
    <scope>NUCLEOTIDE SEQUENCE [LARGE SCALE GENOMIC DNA]</scope>
    <source>
        <strain evidence="2 3">M169</strain>
    </source>
</reference>
<feature type="transmembrane region" description="Helical" evidence="1">
    <location>
        <begin position="132"/>
        <end position="159"/>
    </location>
</feature>
<feature type="transmembrane region" description="Helical" evidence="1">
    <location>
        <begin position="171"/>
        <end position="191"/>
    </location>
</feature>
<feature type="transmembrane region" description="Helical" evidence="1">
    <location>
        <begin position="293"/>
        <end position="315"/>
    </location>
</feature>
<dbReference type="EMBL" id="JAKNSF020000142">
    <property type="protein sequence ID" value="KAK7711735.1"/>
    <property type="molecule type" value="Genomic_DNA"/>
</dbReference>
<gene>
    <name evidence="2" type="ORF">SLS63_012574</name>
</gene>
<organism evidence="2 3">
    <name type="scientific">Diaporthe eres</name>
    <name type="common">Phomopsis oblonga</name>
    <dbReference type="NCBI Taxonomy" id="83184"/>
    <lineage>
        <taxon>Eukaryota</taxon>
        <taxon>Fungi</taxon>
        <taxon>Dikarya</taxon>
        <taxon>Ascomycota</taxon>
        <taxon>Pezizomycotina</taxon>
        <taxon>Sordariomycetes</taxon>
        <taxon>Sordariomycetidae</taxon>
        <taxon>Diaporthales</taxon>
        <taxon>Diaporthaceae</taxon>
        <taxon>Diaporthe</taxon>
        <taxon>Diaporthe eres species complex</taxon>
    </lineage>
</organism>
<name>A0ABR1NQY2_DIAER</name>
<proteinExistence type="predicted"/>
<evidence type="ECO:0008006" key="4">
    <source>
        <dbReference type="Google" id="ProtNLM"/>
    </source>
</evidence>
<keyword evidence="3" id="KW-1185">Reference proteome</keyword>
<keyword evidence="1" id="KW-0472">Membrane</keyword>